<dbReference type="EMBL" id="CAMAPF010000133">
    <property type="protein sequence ID" value="CAH9105978.1"/>
    <property type="molecule type" value="Genomic_DNA"/>
</dbReference>
<keyword evidence="1" id="KW-0472">Membrane</keyword>
<accession>A0AAV0DUJ4</accession>
<keyword evidence="1" id="KW-1133">Transmembrane helix</keyword>
<comment type="caution">
    <text evidence="2">The sequence shown here is derived from an EMBL/GenBank/DDBJ whole genome shotgun (WGS) entry which is preliminary data.</text>
</comment>
<name>A0AAV0DUJ4_9ASTE</name>
<keyword evidence="3" id="KW-1185">Reference proteome</keyword>
<evidence type="ECO:0000313" key="3">
    <source>
        <dbReference type="Proteomes" id="UP001152523"/>
    </source>
</evidence>
<proteinExistence type="predicted"/>
<evidence type="ECO:0000313" key="2">
    <source>
        <dbReference type="EMBL" id="CAH9105978.1"/>
    </source>
</evidence>
<evidence type="ECO:0000256" key="1">
    <source>
        <dbReference type="SAM" id="Phobius"/>
    </source>
</evidence>
<organism evidence="2 3">
    <name type="scientific">Cuscuta epithymum</name>
    <dbReference type="NCBI Taxonomy" id="186058"/>
    <lineage>
        <taxon>Eukaryota</taxon>
        <taxon>Viridiplantae</taxon>
        <taxon>Streptophyta</taxon>
        <taxon>Embryophyta</taxon>
        <taxon>Tracheophyta</taxon>
        <taxon>Spermatophyta</taxon>
        <taxon>Magnoliopsida</taxon>
        <taxon>eudicotyledons</taxon>
        <taxon>Gunneridae</taxon>
        <taxon>Pentapetalae</taxon>
        <taxon>asterids</taxon>
        <taxon>lamiids</taxon>
        <taxon>Solanales</taxon>
        <taxon>Convolvulaceae</taxon>
        <taxon>Cuscuteae</taxon>
        <taxon>Cuscuta</taxon>
        <taxon>Cuscuta subgen. Cuscuta</taxon>
    </lineage>
</organism>
<keyword evidence="1" id="KW-0812">Transmembrane</keyword>
<feature type="transmembrane region" description="Helical" evidence="1">
    <location>
        <begin position="70"/>
        <end position="94"/>
    </location>
</feature>
<gene>
    <name evidence="2" type="ORF">CEPIT_LOCUS17404</name>
</gene>
<dbReference type="AlphaFoldDB" id="A0AAV0DUJ4"/>
<sequence>MALGEKTKWFFIVAGNVLTAICGIMAIVSRGDTVVAVIAAICIVFSLTALVILGYPAGRTIIWPYSDHAVLYWITWLCTIAGGFCVVAPLTIITVAVKNIIIGLGVFLCILAAFIAVCYFITTSDSS</sequence>
<dbReference type="Proteomes" id="UP001152523">
    <property type="component" value="Unassembled WGS sequence"/>
</dbReference>
<feature type="transmembrane region" description="Helical" evidence="1">
    <location>
        <begin position="100"/>
        <end position="121"/>
    </location>
</feature>
<protein>
    <submittedName>
        <fullName evidence="2">Uncharacterized protein</fullName>
    </submittedName>
</protein>
<feature type="transmembrane region" description="Helical" evidence="1">
    <location>
        <begin position="34"/>
        <end position="58"/>
    </location>
</feature>
<feature type="transmembrane region" description="Helical" evidence="1">
    <location>
        <begin position="9"/>
        <end position="28"/>
    </location>
</feature>
<reference evidence="2" key="1">
    <citation type="submission" date="2022-07" db="EMBL/GenBank/DDBJ databases">
        <authorList>
            <person name="Macas J."/>
            <person name="Novak P."/>
            <person name="Neumann P."/>
        </authorList>
    </citation>
    <scope>NUCLEOTIDE SEQUENCE</scope>
</reference>